<dbReference type="AlphaFoldDB" id="A0A7W8EM94"/>
<keyword evidence="3" id="KW-1185">Reference proteome</keyword>
<keyword evidence="1" id="KW-0812">Transmembrane</keyword>
<dbReference type="Proteomes" id="UP000568380">
    <property type="component" value="Unassembled WGS sequence"/>
</dbReference>
<reference evidence="2 3" key="1">
    <citation type="submission" date="2020-08" db="EMBL/GenBank/DDBJ databases">
        <title>Genomic Encyclopedia of Type Strains, Phase IV (KMG-IV): sequencing the most valuable type-strain genomes for metagenomic binning, comparative biology and taxonomic classification.</title>
        <authorList>
            <person name="Goeker M."/>
        </authorList>
    </citation>
    <scope>NUCLEOTIDE SEQUENCE [LARGE SCALE GENOMIC DNA]</scope>
    <source>
        <strain evidence="2 3">DSM 45385</strain>
    </source>
</reference>
<proteinExistence type="predicted"/>
<protein>
    <submittedName>
        <fullName evidence="2">Uncharacterized protein</fullName>
    </submittedName>
</protein>
<keyword evidence="1" id="KW-1133">Transmembrane helix</keyword>
<comment type="caution">
    <text evidence="2">The sequence shown here is derived from an EMBL/GenBank/DDBJ whole genome shotgun (WGS) entry which is preliminary data.</text>
</comment>
<evidence type="ECO:0000313" key="3">
    <source>
        <dbReference type="Proteomes" id="UP000568380"/>
    </source>
</evidence>
<gene>
    <name evidence="2" type="ORF">HNR40_009955</name>
</gene>
<evidence type="ECO:0000313" key="2">
    <source>
        <dbReference type="EMBL" id="MBB5084446.1"/>
    </source>
</evidence>
<name>A0A7W8EM94_9ACTN</name>
<accession>A0A7W8EM94</accession>
<organism evidence="2 3">
    <name type="scientific">Nonomuraea endophytica</name>
    <dbReference type="NCBI Taxonomy" id="714136"/>
    <lineage>
        <taxon>Bacteria</taxon>
        <taxon>Bacillati</taxon>
        <taxon>Actinomycetota</taxon>
        <taxon>Actinomycetes</taxon>
        <taxon>Streptosporangiales</taxon>
        <taxon>Streptosporangiaceae</taxon>
        <taxon>Nonomuraea</taxon>
    </lineage>
</organism>
<sequence length="198" mass="20664">MSGRRAKRDKGVKHLWYGLGLAAAVAALVAVQVVPKLEEYGLRSGGEPIEAAAGTGAAFEGSTWRLIGIGRTTGDNLPPGTTAVTAVIGVTPRDAAASKAMSKGCEPSVRDARARTWTPTTRLKGVPKVSTLCTRIDEKTYKPILAKPGVEAKFQASFAVPADAVSSLRVEVRLRDHHESFVRLTPSAAPSAGPPPAG</sequence>
<dbReference type="RefSeq" id="WP_184974420.1">
    <property type="nucleotide sequence ID" value="NZ_JACHIN010000023.1"/>
</dbReference>
<dbReference type="EMBL" id="JACHIN010000023">
    <property type="protein sequence ID" value="MBB5084446.1"/>
    <property type="molecule type" value="Genomic_DNA"/>
</dbReference>
<evidence type="ECO:0000256" key="1">
    <source>
        <dbReference type="SAM" id="Phobius"/>
    </source>
</evidence>
<feature type="transmembrane region" description="Helical" evidence="1">
    <location>
        <begin position="15"/>
        <end position="34"/>
    </location>
</feature>
<keyword evidence="1" id="KW-0472">Membrane</keyword>